<proteinExistence type="inferred from homology"/>
<dbReference type="InterPro" id="IPR011060">
    <property type="entry name" value="RibuloseP-bd_barrel"/>
</dbReference>
<dbReference type="Gene3D" id="3.20.20.70">
    <property type="entry name" value="Aldolase class I"/>
    <property type="match status" value="1"/>
</dbReference>
<dbReference type="Proteomes" id="UP001279681">
    <property type="component" value="Unassembled WGS sequence"/>
</dbReference>
<dbReference type="CDD" id="cd04729">
    <property type="entry name" value="NanE"/>
    <property type="match status" value="1"/>
</dbReference>
<comment type="caution">
    <text evidence="7">The sequence shown here is derived from an EMBL/GenBank/DDBJ whole genome shotgun (WGS) entry which is preliminary data.</text>
</comment>
<evidence type="ECO:0000256" key="1">
    <source>
        <dbReference type="ARBA" id="ARBA00000056"/>
    </source>
</evidence>
<dbReference type="SUPFAM" id="SSF51366">
    <property type="entry name" value="Ribulose-phoshate binding barrel"/>
    <property type="match status" value="1"/>
</dbReference>
<dbReference type="HAMAP" id="MF_01235">
    <property type="entry name" value="ManNAc6P_epimer"/>
    <property type="match status" value="1"/>
</dbReference>
<evidence type="ECO:0000256" key="6">
    <source>
        <dbReference type="HAMAP-Rule" id="MF_01235"/>
    </source>
</evidence>
<dbReference type="NCBIfam" id="NF002231">
    <property type="entry name" value="PRK01130.1"/>
    <property type="match status" value="1"/>
</dbReference>
<dbReference type="InterPro" id="IPR007260">
    <property type="entry name" value="NanE"/>
</dbReference>
<evidence type="ECO:0000256" key="4">
    <source>
        <dbReference type="ARBA" id="ARBA00023235"/>
    </source>
</evidence>
<evidence type="ECO:0000256" key="2">
    <source>
        <dbReference type="ARBA" id="ARBA00002147"/>
    </source>
</evidence>
<evidence type="ECO:0000313" key="7">
    <source>
        <dbReference type="EMBL" id="MDX8335328.1"/>
    </source>
</evidence>
<dbReference type="EC" id="5.1.3.9" evidence="6"/>
<gene>
    <name evidence="6" type="primary">nanE</name>
    <name evidence="7" type="ORF">RFV38_02270</name>
</gene>
<dbReference type="RefSeq" id="WP_320312737.1">
    <property type="nucleotide sequence ID" value="NZ_JAVIKH010000002.1"/>
</dbReference>
<evidence type="ECO:0000256" key="3">
    <source>
        <dbReference type="ARBA" id="ARBA00005081"/>
    </source>
</evidence>
<accession>A0ABU4W728</accession>
<dbReference type="PANTHER" id="PTHR36204:SF1">
    <property type="entry name" value="N-ACETYLMANNOSAMINE-6-PHOSPHATE 2-EPIMERASE-RELATED"/>
    <property type="match status" value="1"/>
</dbReference>
<dbReference type="PANTHER" id="PTHR36204">
    <property type="entry name" value="N-ACETYLMANNOSAMINE-6-PHOSPHATE 2-EPIMERASE-RELATED"/>
    <property type="match status" value="1"/>
</dbReference>
<dbReference type="Pfam" id="PF04131">
    <property type="entry name" value="NanE"/>
    <property type="match status" value="1"/>
</dbReference>
<comment type="catalytic activity">
    <reaction evidence="1 6">
        <text>an N-acyl-D-glucosamine 6-phosphate = an N-acyl-D-mannosamine 6-phosphate</text>
        <dbReference type="Rhea" id="RHEA:23932"/>
        <dbReference type="ChEBI" id="CHEBI:57599"/>
        <dbReference type="ChEBI" id="CHEBI:57666"/>
        <dbReference type="EC" id="5.1.3.9"/>
    </reaction>
</comment>
<evidence type="ECO:0000313" key="8">
    <source>
        <dbReference type="Proteomes" id="UP001279681"/>
    </source>
</evidence>
<comment type="function">
    <text evidence="2 6">Converts N-acetylmannosamine-6-phosphate (ManNAc-6-P) to N-acetylglucosamine-6-phosphate (GlcNAc-6-P).</text>
</comment>
<keyword evidence="4 6" id="KW-0413">Isomerase</keyword>
<evidence type="ECO:0000256" key="5">
    <source>
        <dbReference type="ARBA" id="ARBA00023277"/>
    </source>
</evidence>
<dbReference type="GO" id="GO:0047465">
    <property type="term" value="F:N-acylglucosamine-6-phosphate 2-epimerase activity"/>
    <property type="evidence" value="ECO:0007669"/>
    <property type="project" value="UniProtKB-EC"/>
</dbReference>
<name>A0ABU4W728_9FUSO</name>
<sequence length="215" mass="23776">MKRGLIVSCQALENEPLHSSFIMGKMALAAEMGGAVGIRANGVEDILEIKKMVNLPIIGIIKKDYENMVSYITPTRKELEALIDINIDVIALDATINADLNLLNSLKIKYPNQKFMADISTVEEGIRAEKLGFDYIGTTLVGYTEQSKNLNNFDVLKELLEKCNTPIIAEGNFDTPEKSRKAMEMGSYAVVVGGAITRPQLITKKFSDEINKVNF</sequence>
<comment type="pathway">
    <text evidence="3 6">Amino-sugar metabolism; N-acetylneuraminate degradation; D-fructose 6-phosphate from N-acetylneuraminate: step 3/5.</text>
</comment>
<dbReference type="InterPro" id="IPR013785">
    <property type="entry name" value="Aldolase_TIM"/>
</dbReference>
<organism evidence="7 8">
    <name type="scientific">Candidatus Cetobacterium colombiensis</name>
    <dbReference type="NCBI Taxonomy" id="3073100"/>
    <lineage>
        <taxon>Bacteria</taxon>
        <taxon>Fusobacteriati</taxon>
        <taxon>Fusobacteriota</taxon>
        <taxon>Fusobacteriia</taxon>
        <taxon>Fusobacteriales</taxon>
        <taxon>Fusobacteriaceae</taxon>
        <taxon>Cetobacterium</taxon>
    </lineage>
</organism>
<keyword evidence="8" id="KW-1185">Reference proteome</keyword>
<comment type="similarity">
    <text evidence="6">Belongs to the NanE family.</text>
</comment>
<protein>
    <recommendedName>
        <fullName evidence="6">Putative N-acetylmannosamine-6-phosphate 2-epimerase</fullName>
        <ecNumber evidence="6">5.1.3.9</ecNumber>
    </recommendedName>
    <alternativeName>
        <fullName evidence="6">ManNAc-6-P epimerase</fullName>
    </alternativeName>
</protein>
<keyword evidence="5 6" id="KW-0119">Carbohydrate metabolism</keyword>
<dbReference type="EMBL" id="JAVIKH010000002">
    <property type="protein sequence ID" value="MDX8335328.1"/>
    <property type="molecule type" value="Genomic_DNA"/>
</dbReference>
<reference evidence="8" key="1">
    <citation type="submission" date="2023-07" db="EMBL/GenBank/DDBJ databases">
        <authorList>
            <person name="Colorado M.A."/>
            <person name="Villamil L.M."/>
            <person name="Melo J.F."/>
            <person name="Rodriguez J.A."/>
            <person name="Ruiz R.Y."/>
        </authorList>
    </citation>
    <scope>NUCLEOTIDE SEQUENCE [LARGE SCALE GENOMIC DNA]</scope>
    <source>
        <strain evidence="8">C33</strain>
    </source>
</reference>